<protein>
    <submittedName>
        <fullName evidence="12">Response regulator</fullName>
    </submittedName>
</protein>
<evidence type="ECO:0000259" key="11">
    <source>
        <dbReference type="PROSITE" id="PS51755"/>
    </source>
</evidence>
<keyword evidence="4" id="KW-0902">Two-component regulatory system</keyword>
<keyword evidence="5" id="KW-0805">Transcription regulation</keyword>
<evidence type="ECO:0000256" key="8">
    <source>
        <dbReference type="PROSITE-ProRule" id="PRU00169"/>
    </source>
</evidence>
<dbReference type="Pfam" id="PF00486">
    <property type="entry name" value="Trans_reg_C"/>
    <property type="match status" value="1"/>
</dbReference>
<dbReference type="PANTHER" id="PTHR48111">
    <property type="entry name" value="REGULATOR OF RPOS"/>
    <property type="match status" value="1"/>
</dbReference>
<organism evidence="12 13">
    <name type="scientific">Balneatrix alpica</name>
    <dbReference type="NCBI Taxonomy" id="75684"/>
    <lineage>
        <taxon>Bacteria</taxon>
        <taxon>Pseudomonadati</taxon>
        <taxon>Pseudomonadota</taxon>
        <taxon>Gammaproteobacteria</taxon>
        <taxon>Oceanospirillales</taxon>
        <taxon>Balneatrichaceae</taxon>
        <taxon>Balneatrix</taxon>
    </lineage>
</organism>
<feature type="modified residue" description="4-aspartylphosphate" evidence="8">
    <location>
        <position position="52"/>
    </location>
</feature>
<feature type="domain" description="Response regulatory" evidence="10">
    <location>
        <begin position="3"/>
        <end position="116"/>
    </location>
</feature>
<evidence type="ECO:0000256" key="3">
    <source>
        <dbReference type="ARBA" id="ARBA00022553"/>
    </source>
</evidence>
<keyword evidence="3 8" id="KW-0597">Phosphoprotein</keyword>
<name>A0ABV5ZFX4_9GAMM</name>
<comment type="caution">
    <text evidence="12">The sequence shown here is derived from an EMBL/GenBank/DDBJ whole genome shotgun (WGS) entry which is preliminary data.</text>
</comment>
<evidence type="ECO:0000313" key="12">
    <source>
        <dbReference type="EMBL" id="MFB9888145.1"/>
    </source>
</evidence>
<dbReference type="SUPFAM" id="SSF52172">
    <property type="entry name" value="CheY-like"/>
    <property type="match status" value="1"/>
</dbReference>
<evidence type="ECO:0000256" key="6">
    <source>
        <dbReference type="ARBA" id="ARBA00023125"/>
    </source>
</evidence>
<comment type="subcellular location">
    <subcellularLocation>
        <location evidence="1">Cytoplasm</location>
    </subcellularLocation>
</comment>
<dbReference type="Proteomes" id="UP001589628">
    <property type="component" value="Unassembled WGS sequence"/>
</dbReference>
<dbReference type="EMBL" id="JBHLZN010000010">
    <property type="protein sequence ID" value="MFB9888145.1"/>
    <property type="molecule type" value="Genomic_DNA"/>
</dbReference>
<reference evidence="12 13" key="1">
    <citation type="submission" date="2024-09" db="EMBL/GenBank/DDBJ databases">
        <authorList>
            <person name="Sun Q."/>
            <person name="Mori K."/>
        </authorList>
    </citation>
    <scope>NUCLEOTIDE SEQUENCE [LARGE SCALE GENOMIC DNA]</scope>
    <source>
        <strain evidence="12 13">ATCC 51285</strain>
    </source>
</reference>
<keyword evidence="13" id="KW-1185">Reference proteome</keyword>
<keyword evidence="2" id="KW-0963">Cytoplasm</keyword>
<dbReference type="InterPro" id="IPR001789">
    <property type="entry name" value="Sig_transdc_resp-reg_receiver"/>
</dbReference>
<dbReference type="InterPro" id="IPR001867">
    <property type="entry name" value="OmpR/PhoB-type_DNA-bd"/>
</dbReference>
<keyword evidence="6 9" id="KW-0238">DNA-binding</keyword>
<keyword evidence="7" id="KW-0804">Transcription</keyword>
<evidence type="ECO:0000259" key="10">
    <source>
        <dbReference type="PROSITE" id="PS50110"/>
    </source>
</evidence>
<dbReference type="Gene3D" id="3.40.50.2300">
    <property type="match status" value="1"/>
</dbReference>
<dbReference type="Gene3D" id="6.10.250.690">
    <property type="match status" value="1"/>
</dbReference>
<dbReference type="PROSITE" id="PS51755">
    <property type="entry name" value="OMPR_PHOB"/>
    <property type="match status" value="1"/>
</dbReference>
<dbReference type="Pfam" id="PF00072">
    <property type="entry name" value="Response_reg"/>
    <property type="match status" value="1"/>
</dbReference>
<dbReference type="CDD" id="cd00383">
    <property type="entry name" value="trans_reg_C"/>
    <property type="match status" value="1"/>
</dbReference>
<dbReference type="SMART" id="SM00448">
    <property type="entry name" value="REC"/>
    <property type="match status" value="1"/>
</dbReference>
<accession>A0ABV5ZFX4</accession>
<proteinExistence type="predicted"/>
<dbReference type="InterPro" id="IPR011006">
    <property type="entry name" value="CheY-like_superfamily"/>
</dbReference>
<evidence type="ECO:0000256" key="7">
    <source>
        <dbReference type="ARBA" id="ARBA00023163"/>
    </source>
</evidence>
<evidence type="ECO:0000256" key="1">
    <source>
        <dbReference type="ARBA" id="ARBA00004496"/>
    </source>
</evidence>
<dbReference type="PROSITE" id="PS50110">
    <property type="entry name" value="RESPONSE_REGULATORY"/>
    <property type="match status" value="1"/>
</dbReference>
<feature type="DNA-binding region" description="OmpR/PhoB-type" evidence="9">
    <location>
        <begin position="133"/>
        <end position="231"/>
    </location>
</feature>
<evidence type="ECO:0000256" key="9">
    <source>
        <dbReference type="PROSITE-ProRule" id="PRU01091"/>
    </source>
</evidence>
<dbReference type="PANTHER" id="PTHR48111:SF39">
    <property type="entry name" value="TRANSCRIPTIONAL REGULATORY PROTEIN CPXR"/>
    <property type="match status" value="1"/>
</dbReference>
<dbReference type="InterPro" id="IPR039420">
    <property type="entry name" value="WalR-like"/>
</dbReference>
<evidence type="ECO:0000256" key="2">
    <source>
        <dbReference type="ARBA" id="ARBA00022490"/>
    </source>
</evidence>
<evidence type="ECO:0000313" key="13">
    <source>
        <dbReference type="Proteomes" id="UP001589628"/>
    </source>
</evidence>
<feature type="domain" description="OmpR/PhoB-type" evidence="11">
    <location>
        <begin position="133"/>
        <end position="231"/>
    </location>
</feature>
<evidence type="ECO:0000256" key="5">
    <source>
        <dbReference type="ARBA" id="ARBA00023015"/>
    </source>
</evidence>
<gene>
    <name evidence="12" type="ORF">ACFFLH_17170</name>
</gene>
<dbReference type="InterPro" id="IPR036388">
    <property type="entry name" value="WH-like_DNA-bd_sf"/>
</dbReference>
<sequence>MPRLLLVEDDEGLASLLSELLQLEGFELERAADGEQGLALAQQQVFDLIILDIMLPKKNGFDLLRELRQQRATPVIMLTARGEEVDRIVGLEIGADDYLPKPCSPRELLARIRALLRRVELERQHSTLSSPVAEELTNDRLQLNLRARQALLDGQPLPLTGTEFSLLEVLSQHPGELLSREFLSKEVLHKRLQPFDRSLDMHVSNLRRKLGEGEGLPKIETMRGQGYLYLPEGELK</sequence>
<dbReference type="Gene3D" id="1.10.10.10">
    <property type="entry name" value="Winged helix-like DNA-binding domain superfamily/Winged helix DNA-binding domain"/>
    <property type="match status" value="1"/>
</dbReference>
<evidence type="ECO:0000256" key="4">
    <source>
        <dbReference type="ARBA" id="ARBA00023012"/>
    </source>
</evidence>
<dbReference type="SMART" id="SM00862">
    <property type="entry name" value="Trans_reg_C"/>
    <property type="match status" value="1"/>
</dbReference>
<dbReference type="RefSeq" id="WP_027311458.1">
    <property type="nucleotide sequence ID" value="NZ_JBHLZN010000010.1"/>
</dbReference>